<dbReference type="Proteomes" id="UP000807025">
    <property type="component" value="Unassembled WGS sequence"/>
</dbReference>
<feature type="compositionally biased region" description="Polar residues" evidence="1">
    <location>
        <begin position="72"/>
        <end position="81"/>
    </location>
</feature>
<feature type="compositionally biased region" description="Basic and acidic residues" evidence="1">
    <location>
        <begin position="97"/>
        <end position="126"/>
    </location>
</feature>
<feature type="region of interest" description="Disordered" evidence="1">
    <location>
        <begin position="157"/>
        <end position="269"/>
    </location>
</feature>
<feature type="region of interest" description="Disordered" evidence="1">
    <location>
        <begin position="1"/>
        <end position="37"/>
    </location>
</feature>
<feature type="compositionally biased region" description="Polar residues" evidence="1">
    <location>
        <begin position="251"/>
        <end position="269"/>
    </location>
</feature>
<keyword evidence="3" id="KW-1185">Reference proteome</keyword>
<protein>
    <submittedName>
        <fullName evidence="2">Uncharacterized protein</fullName>
    </submittedName>
</protein>
<organism evidence="2 3">
    <name type="scientific">Pleurotus eryngii</name>
    <name type="common">Boletus of the steppes</name>
    <dbReference type="NCBI Taxonomy" id="5323"/>
    <lineage>
        <taxon>Eukaryota</taxon>
        <taxon>Fungi</taxon>
        <taxon>Dikarya</taxon>
        <taxon>Basidiomycota</taxon>
        <taxon>Agaricomycotina</taxon>
        <taxon>Agaricomycetes</taxon>
        <taxon>Agaricomycetidae</taxon>
        <taxon>Agaricales</taxon>
        <taxon>Pleurotineae</taxon>
        <taxon>Pleurotaceae</taxon>
        <taxon>Pleurotus</taxon>
    </lineage>
</organism>
<sequence>MGTQAGTTGPPPPYPSSEHPYTDVDRPRGVFYPPRVFDRDNSGASLFHDQSHRHELGNWHADRQRHKDFQRGHNNQNGHSSYQHRRNNKPNWYNNDRQYHDNQHRRNDDQHRHRDNQYWHNNDHRNAQSRYNVRRYTGYNNQFNRRRASSIQRDNTFTHQHQPSHEHLEEGLRNSDEDEMTKDASGVQEMGDSTPSCSGALAAQPFLRLDRTPGEQAWEDGYEQVDDESGQSTPHSHRVASLRNDEDTQSRRTLSPQALTPNLTYNPWD</sequence>
<evidence type="ECO:0000313" key="2">
    <source>
        <dbReference type="EMBL" id="KAF9500448.1"/>
    </source>
</evidence>
<proteinExistence type="predicted"/>
<feature type="region of interest" description="Disordered" evidence="1">
    <location>
        <begin position="69"/>
        <end position="129"/>
    </location>
</feature>
<comment type="caution">
    <text evidence="2">The sequence shown here is derived from an EMBL/GenBank/DDBJ whole genome shotgun (WGS) entry which is preliminary data.</text>
</comment>
<feature type="compositionally biased region" description="Basic and acidic residues" evidence="1">
    <location>
        <begin position="163"/>
        <end position="175"/>
    </location>
</feature>
<dbReference type="EMBL" id="MU154527">
    <property type="protein sequence ID" value="KAF9500448.1"/>
    <property type="molecule type" value="Genomic_DNA"/>
</dbReference>
<evidence type="ECO:0000313" key="3">
    <source>
        <dbReference type="Proteomes" id="UP000807025"/>
    </source>
</evidence>
<gene>
    <name evidence="2" type="ORF">BDN71DRAFT_1132185</name>
</gene>
<feature type="compositionally biased region" description="Acidic residues" evidence="1">
    <location>
        <begin position="217"/>
        <end position="229"/>
    </location>
</feature>
<dbReference type="AlphaFoldDB" id="A0A9P6A5S1"/>
<accession>A0A9P6A5S1</accession>
<name>A0A9P6A5S1_PLEER</name>
<reference evidence="2" key="1">
    <citation type="submission" date="2020-11" db="EMBL/GenBank/DDBJ databases">
        <authorList>
            <consortium name="DOE Joint Genome Institute"/>
            <person name="Ahrendt S."/>
            <person name="Riley R."/>
            <person name="Andreopoulos W."/>
            <person name="Labutti K."/>
            <person name="Pangilinan J."/>
            <person name="Ruiz-Duenas F.J."/>
            <person name="Barrasa J.M."/>
            <person name="Sanchez-Garcia M."/>
            <person name="Camarero S."/>
            <person name="Miyauchi S."/>
            <person name="Serrano A."/>
            <person name="Linde D."/>
            <person name="Babiker R."/>
            <person name="Drula E."/>
            <person name="Ayuso-Fernandez I."/>
            <person name="Pacheco R."/>
            <person name="Padilla G."/>
            <person name="Ferreira P."/>
            <person name="Barriuso J."/>
            <person name="Kellner H."/>
            <person name="Castanera R."/>
            <person name="Alfaro M."/>
            <person name="Ramirez L."/>
            <person name="Pisabarro A.G."/>
            <person name="Kuo A."/>
            <person name="Tritt A."/>
            <person name="Lipzen A."/>
            <person name="He G."/>
            <person name="Yan M."/>
            <person name="Ng V."/>
            <person name="Cullen D."/>
            <person name="Martin F."/>
            <person name="Rosso M.-N."/>
            <person name="Henrissat B."/>
            <person name="Hibbett D."/>
            <person name="Martinez A.T."/>
            <person name="Grigoriev I.V."/>
        </authorList>
    </citation>
    <scope>NUCLEOTIDE SEQUENCE</scope>
    <source>
        <strain evidence="2">ATCC 90797</strain>
    </source>
</reference>
<evidence type="ECO:0000256" key="1">
    <source>
        <dbReference type="SAM" id="MobiDB-lite"/>
    </source>
</evidence>